<keyword evidence="10" id="KW-0539">Nucleus</keyword>
<protein>
    <recommendedName>
        <fullName evidence="11">Nucleoporin NSP1</fullName>
    </recommendedName>
    <alternativeName>
        <fullName evidence="12">Nuclear pore protein NSP1</fullName>
    </alternativeName>
    <alternativeName>
        <fullName evidence="13">Nucleoskeletal-like protein</fullName>
    </alternativeName>
</protein>
<dbReference type="GO" id="GO:0006405">
    <property type="term" value="P:RNA export from nucleus"/>
    <property type="evidence" value="ECO:0007669"/>
    <property type="project" value="TreeGrafter"/>
</dbReference>
<evidence type="ECO:0000256" key="11">
    <source>
        <dbReference type="ARBA" id="ARBA00068864"/>
    </source>
</evidence>
<feature type="non-terminal residue" evidence="16">
    <location>
        <position position="1"/>
    </location>
</feature>
<dbReference type="InterPro" id="IPR007758">
    <property type="entry name" value="Nucleoporin_NSP1_C"/>
</dbReference>
<dbReference type="GO" id="GO:0006606">
    <property type="term" value="P:protein import into nucleus"/>
    <property type="evidence" value="ECO:0007669"/>
    <property type="project" value="TreeGrafter"/>
</dbReference>
<dbReference type="InterPro" id="IPR026010">
    <property type="entry name" value="NSP1/NUP62"/>
</dbReference>
<dbReference type="PANTHER" id="PTHR12084:SF0">
    <property type="entry name" value="NUCLEAR PORE GLYCOPROTEIN P62"/>
    <property type="match status" value="1"/>
</dbReference>
<evidence type="ECO:0000256" key="6">
    <source>
        <dbReference type="ARBA" id="ARBA00022816"/>
    </source>
</evidence>
<comment type="similarity">
    <text evidence="4">Belongs to the nucleoporin NSP1/NUP62 family.</text>
</comment>
<evidence type="ECO:0000256" key="14">
    <source>
        <dbReference type="SAM" id="MobiDB-lite"/>
    </source>
</evidence>
<organism evidence="16 17">
    <name type="scientific">[Candida] arabinofermentans NRRL YB-2248</name>
    <dbReference type="NCBI Taxonomy" id="983967"/>
    <lineage>
        <taxon>Eukaryota</taxon>
        <taxon>Fungi</taxon>
        <taxon>Dikarya</taxon>
        <taxon>Ascomycota</taxon>
        <taxon>Saccharomycotina</taxon>
        <taxon>Pichiomycetes</taxon>
        <taxon>Pichiales</taxon>
        <taxon>Pichiaceae</taxon>
        <taxon>Ogataea</taxon>
        <taxon>Ogataea/Candida clade</taxon>
    </lineage>
</organism>
<keyword evidence="8" id="KW-0811">Translocation</keyword>
<evidence type="ECO:0000256" key="8">
    <source>
        <dbReference type="ARBA" id="ARBA00023010"/>
    </source>
</evidence>
<name>A0A1E4T531_9ASCO</name>
<keyword evidence="6" id="KW-0509">mRNA transport</keyword>
<dbReference type="Pfam" id="PF05064">
    <property type="entry name" value="Nsp1_C"/>
    <property type="match status" value="1"/>
</dbReference>
<keyword evidence="9" id="KW-0906">Nuclear pore complex</keyword>
<dbReference type="GO" id="GO:0044613">
    <property type="term" value="C:nuclear pore central transport channel"/>
    <property type="evidence" value="ECO:0007669"/>
    <property type="project" value="TreeGrafter"/>
</dbReference>
<accession>A0A1E4T531</accession>
<feature type="region of interest" description="Disordered" evidence="14">
    <location>
        <begin position="1"/>
        <end position="110"/>
    </location>
</feature>
<proteinExistence type="inferred from homology"/>
<dbReference type="GO" id="GO:0031965">
    <property type="term" value="C:nuclear membrane"/>
    <property type="evidence" value="ECO:0007669"/>
    <property type="project" value="UniProtKB-SubCell"/>
</dbReference>
<keyword evidence="17" id="KW-1185">Reference proteome</keyword>
<evidence type="ECO:0000256" key="2">
    <source>
        <dbReference type="ARBA" id="ARBA00004567"/>
    </source>
</evidence>
<gene>
    <name evidence="16" type="ORF">CANARDRAFT_6430</name>
</gene>
<keyword evidence="7" id="KW-0653">Protein transport</keyword>
<evidence type="ECO:0000256" key="12">
    <source>
        <dbReference type="ARBA" id="ARBA00078941"/>
    </source>
</evidence>
<evidence type="ECO:0000256" key="3">
    <source>
        <dbReference type="ARBA" id="ARBA00004620"/>
    </source>
</evidence>
<evidence type="ECO:0000256" key="13">
    <source>
        <dbReference type="ARBA" id="ARBA00081079"/>
    </source>
</evidence>
<evidence type="ECO:0000256" key="1">
    <source>
        <dbReference type="ARBA" id="ARBA00004335"/>
    </source>
</evidence>
<feature type="compositionally biased region" description="Basic and acidic residues" evidence="14">
    <location>
        <begin position="72"/>
        <end position="82"/>
    </location>
</feature>
<evidence type="ECO:0000313" key="16">
    <source>
        <dbReference type="EMBL" id="ODV86859.1"/>
    </source>
</evidence>
<evidence type="ECO:0000259" key="15">
    <source>
        <dbReference type="Pfam" id="PF05064"/>
    </source>
</evidence>
<dbReference type="OrthoDB" id="344345at2759"/>
<evidence type="ECO:0000313" key="17">
    <source>
        <dbReference type="Proteomes" id="UP000094801"/>
    </source>
</evidence>
<dbReference type="FunFam" id="1.20.5.170:FF:000040">
    <property type="entry name" value="Nuclear pore glycoprotein p62"/>
    <property type="match status" value="1"/>
</dbReference>
<feature type="domain" description="Nucleoporin NSP1-like C-terminal" evidence="15">
    <location>
        <begin position="113"/>
        <end position="221"/>
    </location>
</feature>
<comment type="subcellular location">
    <subcellularLocation>
        <location evidence="1">Nucleus membrane</location>
        <topology evidence="1">Peripheral membrane protein</topology>
        <orientation evidence="1">Cytoplasmic side</orientation>
    </subcellularLocation>
    <subcellularLocation>
        <location evidence="3">Nucleus membrane</location>
        <topology evidence="3">Peripheral membrane protein</topology>
        <orientation evidence="3">Nucleoplasmic side</orientation>
    </subcellularLocation>
    <subcellularLocation>
        <location evidence="2">Nucleus</location>
        <location evidence="2">Nuclear pore complex</location>
    </subcellularLocation>
</comment>
<evidence type="ECO:0000256" key="10">
    <source>
        <dbReference type="ARBA" id="ARBA00023242"/>
    </source>
</evidence>
<dbReference type="Gene3D" id="1.20.5.170">
    <property type="match status" value="1"/>
</dbReference>
<keyword evidence="5" id="KW-0813">Transport</keyword>
<dbReference type="EMBL" id="KV453849">
    <property type="protein sequence ID" value="ODV86859.1"/>
    <property type="molecule type" value="Genomic_DNA"/>
</dbReference>
<dbReference type="Proteomes" id="UP000094801">
    <property type="component" value="Unassembled WGS sequence"/>
</dbReference>
<evidence type="ECO:0000256" key="5">
    <source>
        <dbReference type="ARBA" id="ARBA00022448"/>
    </source>
</evidence>
<reference evidence="17" key="1">
    <citation type="submission" date="2016-04" db="EMBL/GenBank/DDBJ databases">
        <title>Comparative genomics of biotechnologically important yeasts.</title>
        <authorList>
            <consortium name="DOE Joint Genome Institute"/>
            <person name="Riley R."/>
            <person name="Haridas S."/>
            <person name="Wolfe K.H."/>
            <person name="Lopes M.R."/>
            <person name="Hittinger C.T."/>
            <person name="Goker M."/>
            <person name="Salamov A."/>
            <person name="Wisecaver J."/>
            <person name="Long T.M."/>
            <person name="Aerts A.L."/>
            <person name="Barry K."/>
            <person name="Choi C."/>
            <person name="Clum A."/>
            <person name="Coughlan A.Y."/>
            <person name="Deshpande S."/>
            <person name="Douglass A.P."/>
            <person name="Hanson S.J."/>
            <person name="Klenk H.-P."/>
            <person name="Labutti K."/>
            <person name="Lapidus A."/>
            <person name="Lindquist E."/>
            <person name="Lipzen A."/>
            <person name="Meier-Kolthoff J.P."/>
            <person name="Ohm R.A."/>
            <person name="Otillar R.P."/>
            <person name="Pangilinan J."/>
            <person name="Peng Y."/>
            <person name="Rokas A."/>
            <person name="Rosa C.A."/>
            <person name="Scheuner C."/>
            <person name="Sibirny A.A."/>
            <person name="Slot J.C."/>
            <person name="Stielow J.B."/>
            <person name="Sun H."/>
            <person name="Kurtzman C.P."/>
            <person name="Blackwell M."/>
            <person name="Grigoriev I.V."/>
            <person name="Jeffries T.W."/>
        </authorList>
    </citation>
    <scope>NUCLEOTIDE SEQUENCE [LARGE SCALE GENOMIC DNA]</scope>
    <source>
        <strain evidence="17">NRRL YB-2248</strain>
    </source>
</reference>
<dbReference type="AlphaFoldDB" id="A0A1E4T531"/>
<sequence length="329" mass="36268">FGGSKPAESKKEEPSKPAPSFSFGGSKPAESKTEESSKPAPSFSFGGSKPAETKKEEPSKPAAGGFSFGTSKAEDKKPEEKPSTSLTATEAPKKVTFTSDTTTGGDKKPQVELQTIKPEPMSIKNKTLEDLIAKWTTQLSTSSKIFEAYSEKMNQWDQVLTSSSDRISKLYNDSMACEQKQSKIDQTLSYIENQQKELDSLLSGYNRQSETMLASINQAGENRGMISDSTVLTNDQQREKSYKLAETLENRLDSLGTNFQSLISEVNEVSDSLNKSLLSSSSKSLSDETSLEDILKLLNSHLESLNWIEKNEASLKDQIEVLKKNHDNY</sequence>
<evidence type="ECO:0000256" key="4">
    <source>
        <dbReference type="ARBA" id="ARBA00005911"/>
    </source>
</evidence>
<dbReference type="PANTHER" id="PTHR12084">
    <property type="entry name" value="NUCLEAR PORE GLYCOPROTEIN P62-RELATED"/>
    <property type="match status" value="1"/>
</dbReference>
<dbReference type="STRING" id="983967.A0A1E4T531"/>
<dbReference type="GO" id="GO:0005543">
    <property type="term" value="F:phospholipid binding"/>
    <property type="evidence" value="ECO:0007669"/>
    <property type="project" value="TreeGrafter"/>
</dbReference>
<dbReference type="GO" id="GO:0017056">
    <property type="term" value="F:structural constituent of nuclear pore"/>
    <property type="evidence" value="ECO:0007669"/>
    <property type="project" value="InterPro"/>
</dbReference>
<evidence type="ECO:0000256" key="7">
    <source>
        <dbReference type="ARBA" id="ARBA00022927"/>
    </source>
</evidence>
<evidence type="ECO:0000256" key="9">
    <source>
        <dbReference type="ARBA" id="ARBA00023132"/>
    </source>
</evidence>
<dbReference type="GO" id="GO:0051028">
    <property type="term" value="P:mRNA transport"/>
    <property type="evidence" value="ECO:0007669"/>
    <property type="project" value="UniProtKB-KW"/>
</dbReference>